<comment type="caution">
    <text evidence="1">The sequence shown here is derived from an EMBL/GenBank/DDBJ whole genome shotgun (WGS) entry which is preliminary data.</text>
</comment>
<accession>A0ACB6R0Z9</accession>
<dbReference type="Proteomes" id="UP000799755">
    <property type="component" value="Unassembled WGS sequence"/>
</dbReference>
<proteinExistence type="predicted"/>
<keyword evidence="2" id="KW-1185">Reference proteome</keyword>
<dbReference type="EMBL" id="MU003501">
    <property type="protein sequence ID" value="KAF2472953.1"/>
    <property type="molecule type" value="Genomic_DNA"/>
</dbReference>
<sequence length="420" mass="47553">MACANNRETLLVITLTPFPSSSTRSSNLLTTTPSYLQASLTSHGQRNPLTWTIPYSPNSLPIFKDISSFQGNAVILDSAPFKTTFVLGRIGHCDFLKGGEIQVHRSKGILQSCSFRVLKSVLEKLGVSLLASVLKTSFQEELVLYYRGRCYFFFSCRFYKFSRSTPGSPGGSTQHELTVSSSSWGKLLKPIRVASYMISPKYALKRRWRDRPSQRFHQEVVRFDSGFLDKLRLTYHILLFASPDSRVTVLFPPLKALCHLPIQGTVIFCYDKWHKHAPPALTRVEQKYQSYYFLLETLDRATSTRFREGKAKMIEDPACETARSSRNRSHVTGVRRLLTFLELRSQGSRACQEKQVLQVYNDYGVQIYRTDLGQVDRKSGELAKEPIVILFTALRIVLTFVEVNTPCTLSSDIADSGSPL</sequence>
<name>A0ACB6R0Z9_9PLEO</name>
<evidence type="ECO:0000313" key="2">
    <source>
        <dbReference type="Proteomes" id="UP000799755"/>
    </source>
</evidence>
<organism evidence="1 2">
    <name type="scientific">Lindgomyces ingoldianus</name>
    <dbReference type="NCBI Taxonomy" id="673940"/>
    <lineage>
        <taxon>Eukaryota</taxon>
        <taxon>Fungi</taxon>
        <taxon>Dikarya</taxon>
        <taxon>Ascomycota</taxon>
        <taxon>Pezizomycotina</taxon>
        <taxon>Dothideomycetes</taxon>
        <taxon>Pleosporomycetidae</taxon>
        <taxon>Pleosporales</taxon>
        <taxon>Lindgomycetaceae</taxon>
        <taxon>Lindgomyces</taxon>
    </lineage>
</organism>
<gene>
    <name evidence="1" type="ORF">BDR25DRAFT_353261</name>
</gene>
<reference evidence="1" key="1">
    <citation type="journal article" date="2020" name="Stud. Mycol.">
        <title>101 Dothideomycetes genomes: a test case for predicting lifestyles and emergence of pathogens.</title>
        <authorList>
            <person name="Haridas S."/>
            <person name="Albert R."/>
            <person name="Binder M."/>
            <person name="Bloem J."/>
            <person name="Labutti K."/>
            <person name="Salamov A."/>
            <person name="Andreopoulos B."/>
            <person name="Baker S."/>
            <person name="Barry K."/>
            <person name="Bills G."/>
            <person name="Bluhm B."/>
            <person name="Cannon C."/>
            <person name="Castanera R."/>
            <person name="Culley D."/>
            <person name="Daum C."/>
            <person name="Ezra D."/>
            <person name="Gonzalez J."/>
            <person name="Henrissat B."/>
            <person name="Kuo A."/>
            <person name="Liang C."/>
            <person name="Lipzen A."/>
            <person name="Lutzoni F."/>
            <person name="Magnuson J."/>
            <person name="Mondo S."/>
            <person name="Nolan M."/>
            <person name="Ohm R."/>
            <person name="Pangilinan J."/>
            <person name="Park H.-J."/>
            <person name="Ramirez L."/>
            <person name="Alfaro M."/>
            <person name="Sun H."/>
            <person name="Tritt A."/>
            <person name="Yoshinaga Y."/>
            <person name="Zwiers L.-H."/>
            <person name="Turgeon B."/>
            <person name="Goodwin S."/>
            <person name="Spatafora J."/>
            <person name="Crous P."/>
            <person name="Grigoriev I."/>
        </authorList>
    </citation>
    <scope>NUCLEOTIDE SEQUENCE</scope>
    <source>
        <strain evidence="1">ATCC 200398</strain>
    </source>
</reference>
<evidence type="ECO:0000313" key="1">
    <source>
        <dbReference type="EMBL" id="KAF2472953.1"/>
    </source>
</evidence>
<protein>
    <submittedName>
        <fullName evidence="1">Uncharacterized protein</fullName>
    </submittedName>
</protein>